<name>A0A9D1HPG4_9FIRM</name>
<dbReference type="InterPro" id="IPR047654">
    <property type="entry name" value="IS1634_transpos"/>
</dbReference>
<evidence type="ECO:0000259" key="1">
    <source>
        <dbReference type="Pfam" id="PF01609"/>
    </source>
</evidence>
<reference evidence="2" key="1">
    <citation type="submission" date="2020-10" db="EMBL/GenBank/DDBJ databases">
        <authorList>
            <person name="Gilroy R."/>
        </authorList>
    </citation>
    <scope>NUCLEOTIDE SEQUENCE</scope>
    <source>
        <strain evidence="2">CHK195-11698</strain>
    </source>
</reference>
<feature type="domain" description="Transposase IS4-like" evidence="1">
    <location>
        <begin position="203"/>
        <end position="520"/>
    </location>
</feature>
<dbReference type="GO" id="GO:0006313">
    <property type="term" value="P:DNA transposition"/>
    <property type="evidence" value="ECO:0007669"/>
    <property type="project" value="InterPro"/>
</dbReference>
<sequence length="612" mass="71239">MFIDLFKNNGVPYLRLVESRRKTTKNGKLTSVKVPIFNIGPLSKFDDGNPDYVKRLRQSFKDGTPIIDSLLPYVNPAPRSISLTFVDGDPACFAHPKLFSDALLGALFKDLGLSKLFASIKASRHIQFDLVNFVRLITFGRIINPASKAATIRQNDDYLYPLLDPGFNKDNVYDMLDIVYENRQRIFRTINKKLVNKQLRDTSVIFYDVTNLYFETDQPDEDTEDEDGNVVKGLRKMGVSKEQRKQPIVQMGLFMDRNGIPIGVEEFPGNTLDHMTMKPAVENIIDQMNYNRFIFVSDRGIANYKNCLHLLQDGNGYLVSKSIKKASKKDKEWILDQEGYHKQYNKDGEITFKYKSQIVKRTAKDHEGIQRTFQEKVLVYWSRDYYKRNLAENQSFLKFLDKLKENPDNFRITAAQSKTMKQFMKKDVVNQKTGEVLESKDLLPMVDWDKVEEWKKYMGYYQIVTSEMETDDLEIISIYHELSQIEDRFRTMKGTLDSRPIYCWSHEHIAGHLVLCAVSLIMMCLVQKKIKEKEGDGVQKEEGLWSAGLSGERLQKALNKWMVEEFPQNYYRFCNMNDADLLKVLEAFDIHIACKLYTTGELREIRRSIHLW</sequence>
<proteinExistence type="predicted"/>
<evidence type="ECO:0000313" key="3">
    <source>
        <dbReference type="Proteomes" id="UP000824175"/>
    </source>
</evidence>
<comment type="caution">
    <text evidence="2">The sequence shown here is derived from an EMBL/GenBank/DDBJ whole genome shotgun (WGS) entry which is preliminary data.</text>
</comment>
<dbReference type="EMBL" id="DVMJ01000081">
    <property type="protein sequence ID" value="HIU14303.1"/>
    <property type="molecule type" value="Genomic_DNA"/>
</dbReference>
<protein>
    <submittedName>
        <fullName evidence="2">IS1634 family transposase</fullName>
    </submittedName>
</protein>
<accession>A0A9D1HPG4</accession>
<dbReference type="PANTHER" id="PTHR34614:SF2">
    <property type="entry name" value="TRANSPOSASE IS4-LIKE DOMAIN-CONTAINING PROTEIN"/>
    <property type="match status" value="1"/>
</dbReference>
<dbReference type="GO" id="GO:0003677">
    <property type="term" value="F:DNA binding"/>
    <property type="evidence" value="ECO:0007669"/>
    <property type="project" value="InterPro"/>
</dbReference>
<dbReference type="AlphaFoldDB" id="A0A9D1HPG4"/>
<gene>
    <name evidence="2" type="ORF">IAD15_09570</name>
</gene>
<dbReference type="Pfam" id="PF01609">
    <property type="entry name" value="DDE_Tnp_1"/>
    <property type="match status" value="1"/>
</dbReference>
<dbReference type="PANTHER" id="PTHR34614">
    <property type="match status" value="1"/>
</dbReference>
<dbReference type="InterPro" id="IPR002559">
    <property type="entry name" value="Transposase_11"/>
</dbReference>
<reference evidence="2" key="2">
    <citation type="journal article" date="2021" name="PeerJ">
        <title>Extensive microbial diversity within the chicken gut microbiome revealed by metagenomics and culture.</title>
        <authorList>
            <person name="Gilroy R."/>
            <person name="Ravi A."/>
            <person name="Getino M."/>
            <person name="Pursley I."/>
            <person name="Horton D.L."/>
            <person name="Alikhan N.F."/>
            <person name="Baker D."/>
            <person name="Gharbi K."/>
            <person name="Hall N."/>
            <person name="Watson M."/>
            <person name="Adriaenssens E.M."/>
            <person name="Foster-Nyarko E."/>
            <person name="Jarju S."/>
            <person name="Secka A."/>
            <person name="Antonio M."/>
            <person name="Oren A."/>
            <person name="Chaudhuri R.R."/>
            <person name="La Ragione R."/>
            <person name="Hildebrand F."/>
            <person name="Pallen M.J."/>
        </authorList>
    </citation>
    <scope>NUCLEOTIDE SEQUENCE</scope>
    <source>
        <strain evidence="2">CHK195-11698</strain>
    </source>
</reference>
<organism evidence="2 3">
    <name type="scientific">Candidatus Fimiplasma intestinipullorum</name>
    <dbReference type="NCBI Taxonomy" id="2840825"/>
    <lineage>
        <taxon>Bacteria</taxon>
        <taxon>Bacillati</taxon>
        <taxon>Bacillota</taxon>
        <taxon>Clostridia</taxon>
        <taxon>Eubacteriales</taxon>
        <taxon>Candidatus Fimiplasma</taxon>
    </lineage>
</organism>
<dbReference type="NCBIfam" id="NF033559">
    <property type="entry name" value="transpos_IS1634"/>
    <property type="match status" value="1"/>
</dbReference>
<dbReference type="GO" id="GO:0004803">
    <property type="term" value="F:transposase activity"/>
    <property type="evidence" value="ECO:0007669"/>
    <property type="project" value="InterPro"/>
</dbReference>
<dbReference type="Proteomes" id="UP000824175">
    <property type="component" value="Unassembled WGS sequence"/>
</dbReference>
<evidence type="ECO:0000313" key="2">
    <source>
        <dbReference type="EMBL" id="HIU14303.1"/>
    </source>
</evidence>